<feature type="domain" description="Carbohydrate-binding" evidence="1">
    <location>
        <begin position="149"/>
        <end position="322"/>
    </location>
</feature>
<dbReference type="RefSeq" id="WP_282909210.1">
    <property type="nucleotide sequence ID" value="NZ_JAGRPV010000001.1"/>
</dbReference>
<gene>
    <name evidence="2" type="ORF">KB449_15310</name>
</gene>
<evidence type="ECO:0000259" key="1">
    <source>
        <dbReference type="Pfam" id="PF06452"/>
    </source>
</evidence>
<reference evidence="2" key="1">
    <citation type="submission" date="2023-04" db="EMBL/GenBank/DDBJ databases">
        <title>Comparative genomic analysis of Cohnella hashimotonis sp. nov., isolated from the International Space Station.</title>
        <authorList>
            <person name="Venkateswaran K."/>
            <person name="Simpson A."/>
        </authorList>
    </citation>
    <scope>NUCLEOTIDE SEQUENCE</scope>
    <source>
        <strain evidence="2">F6_2S_P_1</strain>
    </source>
</reference>
<dbReference type="Proteomes" id="UP001161691">
    <property type="component" value="Unassembled WGS sequence"/>
</dbReference>
<dbReference type="Pfam" id="PF06452">
    <property type="entry name" value="CBM9_1"/>
    <property type="match status" value="1"/>
</dbReference>
<name>A0ABT6THQ7_9BACL</name>
<proteinExistence type="predicted"/>
<dbReference type="InterPro" id="IPR010502">
    <property type="entry name" value="Carb-bd_dom_fam9"/>
</dbReference>
<dbReference type="SUPFAM" id="SSF49344">
    <property type="entry name" value="CBD9-like"/>
    <property type="match status" value="1"/>
</dbReference>
<keyword evidence="3" id="KW-1185">Reference proteome</keyword>
<dbReference type="InterPro" id="IPR013320">
    <property type="entry name" value="ConA-like_dom_sf"/>
</dbReference>
<dbReference type="Gene3D" id="2.60.120.560">
    <property type="entry name" value="Exo-inulinase, domain 1"/>
    <property type="match status" value="1"/>
</dbReference>
<organism evidence="2 3">
    <name type="scientific">Cohnella hashimotonis</name>
    <dbReference type="NCBI Taxonomy" id="2826895"/>
    <lineage>
        <taxon>Bacteria</taxon>
        <taxon>Bacillati</taxon>
        <taxon>Bacillota</taxon>
        <taxon>Bacilli</taxon>
        <taxon>Bacillales</taxon>
        <taxon>Paenibacillaceae</taxon>
        <taxon>Cohnella</taxon>
    </lineage>
</organism>
<dbReference type="InterPro" id="IPR011050">
    <property type="entry name" value="Pectin_lyase_fold/virulence"/>
</dbReference>
<comment type="caution">
    <text evidence="2">The sequence shown here is derived from an EMBL/GenBank/DDBJ whole genome shotgun (WGS) entry which is preliminary data.</text>
</comment>
<dbReference type="Gene3D" id="2.60.40.1190">
    <property type="match status" value="1"/>
</dbReference>
<dbReference type="EMBL" id="JAGRPV010000001">
    <property type="protein sequence ID" value="MDI4646346.1"/>
    <property type="molecule type" value="Genomic_DNA"/>
</dbReference>
<protein>
    <submittedName>
        <fullName evidence="2">Sugar-binding protein</fullName>
    </submittedName>
</protein>
<evidence type="ECO:0000313" key="2">
    <source>
        <dbReference type="EMBL" id="MDI4646346.1"/>
    </source>
</evidence>
<dbReference type="SUPFAM" id="SSF51126">
    <property type="entry name" value="Pectin lyase-like"/>
    <property type="match status" value="1"/>
</dbReference>
<sequence>MAVAGNAGWTNYAVEAKVKLLSGSNAGIIARYIDDNNFYILRIDSSNDNVQLSKKVNGTFALIAETAMTLNLNTAYTLKLSVDGANLTGFVDGVQKISASDTAFSAGKIGTRGTSSTFTLDNVTVSDALTTNAATVTAKKTLSPITVNGVLDESVWTIAQSASKVVQSTTDNTVTYGTLWDDKYLYVGVKVLDGNLYNDSSTDSFDDDSVELFIDADHNRGTTYDLKDWQFRKRYNDTGLFEKLSENVGVKHGWSAITGGYSIELAIPWINLGVSPSAQTVIGFDIGVNDDDNGGVRDGQLVWAGTAGNWNNTSEFGDLILSATTVGTPPTPPTTPQPVNRYVTPQGAGTKDGSSWANAFKGDQAGGLQAAWNATGVTNTLFVGSGTYTVPQTLSLSNGGTDVLHMKKLLGMNTGGGLPEFIGDFTLASQGSRKFIDVPLGVSYWQIQDIVIGNYFYGIYVNGQSEGIRIYNVSVHDMSDGIYFWGKATRSNLNAGTHDIVVKGGNYTNYTKRAVRFRNGNYLASVIGVNADAGGKANWYSGNFPFGFSVGNSPAESPYIFDHDILFQDVTARNSWHQDGTNYWNGDGFTAERASYNLTYLRSKAFDSTDGGYDDKSRNPVYIDTISFGNKRNYRLWSAEKATLIRAIGGYSFKRGGSGDALNLHVTGDGKVDAYFSTFWNSQNSEIGLEDADTVNIIDSIIGKNNGTSLYNLSGGQLNVINSDAYVLGVQGTDPQLVNGSNSAWEGGSSDFNSQAFGNTKGYTYPGPNNTPYTVQINSGNLSLGLYGSSTVSAQVLDGNNNPVTDPDSIIWYSKDGYISRLLQSRGASAIVQGLNAGTTDLIAVYKGEEAKITVTVS</sequence>
<accession>A0ABT6THQ7</accession>
<dbReference type="SUPFAM" id="SSF49899">
    <property type="entry name" value="Concanavalin A-like lectins/glucanases"/>
    <property type="match status" value="1"/>
</dbReference>
<dbReference type="Gene3D" id="2.60.40.1080">
    <property type="match status" value="1"/>
</dbReference>
<evidence type="ECO:0000313" key="3">
    <source>
        <dbReference type="Proteomes" id="UP001161691"/>
    </source>
</evidence>